<dbReference type="Proteomes" id="UP000316252">
    <property type="component" value="Unassembled WGS sequence"/>
</dbReference>
<keyword evidence="3" id="KW-1133">Transmembrane helix</keyword>
<feature type="transmembrane region" description="Helical" evidence="3">
    <location>
        <begin position="43"/>
        <end position="65"/>
    </location>
</feature>
<keyword evidence="1" id="KW-0732">Signal</keyword>
<dbReference type="EMBL" id="VHQG01000001">
    <property type="protein sequence ID" value="TPW77621.1"/>
    <property type="molecule type" value="Genomic_DNA"/>
</dbReference>
<name>A0A506XXX9_9MICO</name>
<keyword evidence="3" id="KW-0812">Transmembrane</keyword>
<dbReference type="InterPro" id="IPR006558">
    <property type="entry name" value="LamG-like"/>
</dbReference>
<dbReference type="RefSeq" id="WP_141162149.1">
    <property type="nucleotide sequence ID" value="NZ_VHQG01000001.1"/>
</dbReference>
<feature type="domain" description="LamG-like jellyroll fold" evidence="4">
    <location>
        <begin position="348"/>
        <end position="493"/>
    </location>
</feature>
<keyword evidence="2" id="KW-1015">Disulfide bond</keyword>
<evidence type="ECO:0000313" key="5">
    <source>
        <dbReference type="EMBL" id="TPW77621.1"/>
    </source>
</evidence>
<dbReference type="SUPFAM" id="SSF51306">
    <property type="entry name" value="LexA/Signal peptidase"/>
    <property type="match status" value="1"/>
</dbReference>
<accession>A0A506XXX9</accession>
<dbReference type="InterPro" id="IPR013320">
    <property type="entry name" value="ConA-like_dom_sf"/>
</dbReference>
<dbReference type="SUPFAM" id="SSF49899">
    <property type="entry name" value="Concanavalin A-like lectins/glucanases"/>
    <property type="match status" value="1"/>
</dbReference>
<keyword evidence="6" id="KW-1185">Reference proteome</keyword>
<evidence type="ECO:0000259" key="4">
    <source>
        <dbReference type="SMART" id="SM00560"/>
    </source>
</evidence>
<dbReference type="SMART" id="SM00560">
    <property type="entry name" value="LamGL"/>
    <property type="match status" value="1"/>
</dbReference>
<protein>
    <recommendedName>
        <fullName evidence="4">LamG-like jellyroll fold domain-containing protein</fullName>
    </recommendedName>
</protein>
<dbReference type="AlphaFoldDB" id="A0A506XXX9"/>
<comment type="caution">
    <text evidence="5">The sequence shown here is derived from an EMBL/GenBank/DDBJ whole genome shotgun (WGS) entry which is preliminary data.</text>
</comment>
<dbReference type="Pfam" id="PF13385">
    <property type="entry name" value="Laminin_G_3"/>
    <property type="match status" value="1"/>
</dbReference>
<evidence type="ECO:0000256" key="3">
    <source>
        <dbReference type="SAM" id="Phobius"/>
    </source>
</evidence>
<feature type="transmembrane region" description="Helical" evidence="3">
    <location>
        <begin position="219"/>
        <end position="238"/>
    </location>
</feature>
<keyword evidence="3" id="KW-0472">Membrane</keyword>
<evidence type="ECO:0000256" key="2">
    <source>
        <dbReference type="ARBA" id="ARBA00023157"/>
    </source>
</evidence>
<dbReference type="InterPro" id="IPR036286">
    <property type="entry name" value="LexA/Signal_pep-like_sf"/>
</dbReference>
<evidence type="ECO:0000256" key="1">
    <source>
        <dbReference type="ARBA" id="ARBA00022729"/>
    </source>
</evidence>
<sequence length="503" mass="52354">MTSAPSTATSAVADVLAPVTGSIEQVVARVARREIAWGDWARLVFATIARTLLFSIIGALLWTALPTVFGWTSTTVMSNSMAPRFFAGDVIVSMPASKADLVPGRVILVDDPDHAGRLRMHRLERVEDGQYFTKGDANPEADSSPVTLKHIHGIAVLRAPLVAVPIVWTAEHRWMLDAAAAIGVVSLVILAGTDRHLRRRRDENDVPISRPRRRNRGRTARLAVGVAALLTTSGMLVAGQAHSAFAASGANTGNSLAAQAAGNDWCSGASGTAGALDSPTFAWRFNEVSGTTAADTSGNARTGTLSSTANVTRTAASCTAGGGYITLNGSGSVNPTSSTTTATPYVYSLEAWINAPTTSTGGRILGFGNSQTGTSGNYDRHIYMNTSGQIVFGTYNGGYKTINSTASLKDGAWHHIVATMDGSQLGLTGTGMKLYVDGALVASNATYLTSEATTGFWRVGADNISGWPGTPTVGGFVGSIDDAAVYSTALTAAQVTTHKNAGR</sequence>
<dbReference type="Gene3D" id="2.60.120.200">
    <property type="match status" value="1"/>
</dbReference>
<gene>
    <name evidence="5" type="ORF">FJ657_02865</name>
</gene>
<evidence type="ECO:0000313" key="6">
    <source>
        <dbReference type="Proteomes" id="UP000316252"/>
    </source>
</evidence>
<proteinExistence type="predicted"/>
<reference evidence="5 6" key="1">
    <citation type="submission" date="2019-06" db="EMBL/GenBank/DDBJ databases">
        <authorList>
            <person name="Li F."/>
        </authorList>
    </citation>
    <scope>NUCLEOTIDE SEQUENCE [LARGE SCALE GENOMIC DNA]</scope>
    <source>
        <strain evidence="5 6">10F1D-1</strain>
    </source>
</reference>
<organism evidence="5 6">
    <name type="scientific">Schumannella soli</name>
    <dbReference type="NCBI Taxonomy" id="2590779"/>
    <lineage>
        <taxon>Bacteria</taxon>
        <taxon>Bacillati</taxon>
        <taxon>Actinomycetota</taxon>
        <taxon>Actinomycetes</taxon>
        <taxon>Micrococcales</taxon>
        <taxon>Microbacteriaceae</taxon>
        <taxon>Schumannella</taxon>
    </lineage>
</organism>
<dbReference type="CDD" id="cd06462">
    <property type="entry name" value="Peptidase_S24_S26"/>
    <property type="match status" value="1"/>
</dbReference>
<feature type="transmembrane region" description="Helical" evidence="3">
    <location>
        <begin position="174"/>
        <end position="192"/>
    </location>
</feature>
<dbReference type="OrthoDB" id="5241786at2"/>